<dbReference type="Pfam" id="PF04844">
    <property type="entry name" value="Ovate"/>
    <property type="match status" value="1"/>
</dbReference>
<keyword evidence="4 6" id="KW-0804">Transcription</keyword>
<proteinExistence type="predicted"/>
<feature type="compositionally biased region" description="Basic residues" evidence="7">
    <location>
        <begin position="40"/>
        <end position="53"/>
    </location>
</feature>
<feature type="compositionally biased region" description="Low complexity" evidence="7">
    <location>
        <begin position="67"/>
        <end position="84"/>
    </location>
</feature>
<organism evidence="9 10">
    <name type="scientific">Carnegiea gigantea</name>
    <dbReference type="NCBI Taxonomy" id="171969"/>
    <lineage>
        <taxon>Eukaryota</taxon>
        <taxon>Viridiplantae</taxon>
        <taxon>Streptophyta</taxon>
        <taxon>Embryophyta</taxon>
        <taxon>Tracheophyta</taxon>
        <taxon>Spermatophyta</taxon>
        <taxon>Magnoliopsida</taxon>
        <taxon>eudicotyledons</taxon>
        <taxon>Gunneridae</taxon>
        <taxon>Pentapetalae</taxon>
        <taxon>Caryophyllales</taxon>
        <taxon>Cactineae</taxon>
        <taxon>Cactaceae</taxon>
        <taxon>Cactoideae</taxon>
        <taxon>Echinocereeae</taxon>
        <taxon>Carnegiea</taxon>
    </lineage>
</organism>
<evidence type="ECO:0000259" key="8">
    <source>
        <dbReference type="PROSITE" id="PS51754"/>
    </source>
</evidence>
<sequence length="159" mass="17833">MSSCTTRRKLVLNRVSVNLGCSCRRPRLFSSIFNPKPKPKLHAYQNHAHHNSHHSSSSTSWDKTGNSTSPSPYDCPTTSTSSSSAATIDGLGRVKPKSVAIEKDSDDPYLDFRQSMLQMIVENQIYSKDDLKELLNCFLQLNSPSLHGVIIRSIRFHDK</sequence>
<comment type="caution">
    <text evidence="9">The sequence shown here is derived from an EMBL/GenBank/DDBJ whole genome shotgun (WGS) entry which is preliminary data.</text>
</comment>
<evidence type="ECO:0000256" key="2">
    <source>
        <dbReference type="ARBA" id="ARBA00022491"/>
    </source>
</evidence>
<evidence type="ECO:0000313" key="9">
    <source>
        <dbReference type="EMBL" id="KAJ8432060.1"/>
    </source>
</evidence>
<feature type="region of interest" description="Disordered" evidence="7">
    <location>
        <begin position="40"/>
        <end position="89"/>
    </location>
</feature>
<dbReference type="InterPro" id="IPR038933">
    <property type="entry name" value="Ovate"/>
</dbReference>
<evidence type="ECO:0000256" key="4">
    <source>
        <dbReference type="ARBA" id="ARBA00023163"/>
    </source>
</evidence>
<gene>
    <name evidence="9" type="ORF">Cgig2_016339</name>
</gene>
<dbReference type="NCBIfam" id="TIGR01568">
    <property type="entry name" value="A_thal_3678"/>
    <property type="match status" value="1"/>
</dbReference>
<comment type="function">
    <text evidence="6">Transcriptional repressor that regulates multiple aspects of plant growth and development.</text>
</comment>
<dbReference type="PANTHER" id="PTHR33057:SF70">
    <property type="entry name" value="TRANSCRIPTION REPRESSOR-RELATED"/>
    <property type="match status" value="1"/>
</dbReference>
<evidence type="ECO:0000256" key="3">
    <source>
        <dbReference type="ARBA" id="ARBA00023015"/>
    </source>
</evidence>
<keyword evidence="2 6" id="KW-0678">Repressor</keyword>
<dbReference type="PANTHER" id="PTHR33057">
    <property type="entry name" value="TRANSCRIPTION REPRESSOR OFP7-RELATED"/>
    <property type="match status" value="1"/>
</dbReference>
<keyword evidence="10" id="KW-1185">Reference proteome</keyword>
<evidence type="ECO:0000256" key="1">
    <source>
        <dbReference type="ARBA" id="ARBA00004123"/>
    </source>
</evidence>
<dbReference type="InterPro" id="IPR006458">
    <property type="entry name" value="Ovate_C"/>
</dbReference>
<dbReference type="GO" id="GO:0005634">
    <property type="term" value="C:nucleus"/>
    <property type="evidence" value="ECO:0007669"/>
    <property type="project" value="UniProtKB-SubCell"/>
</dbReference>
<protein>
    <recommendedName>
        <fullName evidence="6">Transcription repressor</fullName>
    </recommendedName>
    <alternativeName>
        <fullName evidence="6">Ovate family protein</fullName>
    </alternativeName>
</protein>
<keyword evidence="3 6" id="KW-0805">Transcription regulation</keyword>
<comment type="subcellular location">
    <subcellularLocation>
        <location evidence="1 6">Nucleus</location>
    </subcellularLocation>
</comment>
<keyword evidence="5 6" id="KW-0539">Nucleus</keyword>
<dbReference type="GO" id="GO:0045892">
    <property type="term" value="P:negative regulation of DNA-templated transcription"/>
    <property type="evidence" value="ECO:0007669"/>
    <property type="project" value="UniProtKB-UniRule"/>
</dbReference>
<accession>A0A9Q1Q8L4</accession>
<reference evidence="9" key="1">
    <citation type="submission" date="2022-04" db="EMBL/GenBank/DDBJ databases">
        <title>Carnegiea gigantea Genome sequencing and assembly v2.</title>
        <authorList>
            <person name="Copetti D."/>
            <person name="Sanderson M.J."/>
            <person name="Burquez A."/>
            <person name="Wojciechowski M.F."/>
        </authorList>
    </citation>
    <scope>NUCLEOTIDE SEQUENCE</scope>
    <source>
        <strain evidence="9">SGP5-SGP5p</strain>
        <tissue evidence="9">Aerial part</tissue>
    </source>
</reference>
<feature type="domain" description="OVATE" evidence="8">
    <location>
        <begin position="101"/>
        <end position="159"/>
    </location>
</feature>
<dbReference type="EMBL" id="JAKOGI010000641">
    <property type="protein sequence ID" value="KAJ8432060.1"/>
    <property type="molecule type" value="Genomic_DNA"/>
</dbReference>
<evidence type="ECO:0000256" key="5">
    <source>
        <dbReference type="ARBA" id="ARBA00023242"/>
    </source>
</evidence>
<evidence type="ECO:0000256" key="7">
    <source>
        <dbReference type="SAM" id="MobiDB-lite"/>
    </source>
</evidence>
<dbReference type="OrthoDB" id="1928390at2759"/>
<evidence type="ECO:0000313" key="10">
    <source>
        <dbReference type="Proteomes" id="UP001153076"/>
    </source>
</evidence>
<dbReference type="PROSITE" id="PS51754">
    <property type="entry name" value="OVATE"/>
    <property type="match status" value="1"/>
</dbReference>
<dbReference type="AlphaFoldDB" id="A0A9Q1Q8L4"/>
<evidence type="ECO:0000256" key="6">
    <source>
        <dbReference type="RuleBase" id="RU367028"/>
    </source>
</evidence>
<dbReference type="Proteomes" id="UP001153076">
    <property type="component" value="Unassembled WGS sequence"/>
</dbReference>
<name>A0A9Q1Q8L4_9CARY</name>